<dbReference type="RefSeq" id="WP_006270821.1">
    <property type="nucleotide sequence ID" value="NZ_GL883076.1"/>
</dbReference>
<name>F4QG45_9CAUL</name>
<reference evidence="2" key="1">
    <citation type="submission" date="2011-03" db="EMBL/GenBank/DDBJ databases">
        <title>Draft genome sequence of Brevundimonas diminuta.</title>
        <authorList>
            <person name="Brown P.J.B."/>
            <person name="Buechlein A."/>
            <person name="Hemmerich C."/>
            <person name="Brun Y.V."/>
        </authorList>
    </citation>
    <scope>NUCLEOTIDE SEQUENCE [LARGE SCALE GENOMIC DNA]</scope>
    <source>
        <strain evidence="2">C19</strain>
    </source>
</reference>
<gene>
    <name evidence="1" type="ORF">ABI_00880</name>
</gene>
<accession>F4QG45</accession>
<dbReference type="AlphaFoldDB" id="F4QG45"/>
<dbReference type="EMBL" id="GL883076">
    <property type="protein sequence ID" value="EGF93856.1"/>
    <property type="molecule type" value="Genomic_DNA"/>
</dbReference>
<dbReference type="Proteomes" id="UP000006512">
    <property type="component" value="Unassembled WGS sequence"/>
</dbReference>
<proteinExistence type="predicted"/>
<dbReference type="HOGENOM" id="CLU_1944273_0_0_5"/>
<sequence length="129" mass="14300">MFDFADLVPNEDLDMTVKILAKPSGLAIQIEPKIFERLKWKDKRVKVQVSLAAGQKRLRLVAVGSSGWEVVDKKSKGLEISVRQLAVDKKCIRKCPASIENEALIIKLPNDYEPKNAAMILGVPQQGSS</sequence>
<protein>
    <submittedName>
        <fullName evidence="1">Uncharacterized protein</fullName>
    </submittedName>
</protein>
<organism evidence="1 2">
    <name type="scientific">Asticcacaulis biprosthecium C19</name>
    <dbReference type="NCBI Taxonomy" id="715226"/>
    <lineage>
        <taxon>Bacteria</taxon>
        <taxon>Pseudomonadati</taxon>
        <taxon>Pseudomonadota</taxon>
        <taxon>Alphaproteobacteria</taxon>
        <taxon>Caulobacterales</taxon>
        <taxon>Caulobacteraceae</taxon>
        <taxon>Asticcacaulis</taxon>
    </lineage>
</organism>
<evidence type="ECO:0000313" key="1">
    <source>
        <dbReference type="EMBL" id="EGF93856.1"/>
    </source>
</evidence>
<evidence type="ECO:0000313" key="2">
    <source>
        <dbReference type="Proteomes" id="UP000006512"/>
    </source>
</evidence>
<dbReference type="OrthoDB" id="9828686at2"/>
<keyword evidence="2" id="KW-1185">Reference proteome</keyword>